<dbReference type="EMBL" id="JAGEOJ010000013">
    <property type="protein sequence ID" value="MBO2451409.1"/>
    <property type="molecule type" value="Genomic_DNA"/>
</dbReference>
<dbReference type="GO" id="GO:0016020">
    <property type="term" value="C:membrane"/>
    <property type="evidence" value="ECO:0007669"/>
    <property type="project" value="TreeGrafter"/>
</dbReference>
<dbReference type="GO" id="GO:0016787">
    <property type="term" value="F:hydrolase activity"/>
    <property type="evidence" value="ECO:0007669"/>
    <property type="project" value="UniProtKB-KW"/>
</dbReference>
<protein>
    <submittedName>
        <fullName evidence="3">Alpha/beta hydrolase</fullName>
    </submittedName>
</protein>
<dbReference type="Pfam" id="PF12697">
    <property type="entry name" value="Abhydrolase_6"/>
    <property type="match status" value="1"/>
</dbReference>
<dbReference type="PANTHER" id="PTHR43798:SF31">
    <property type="entry name" value="AB HYDROLASE SUPERFAMILY PROTEIN YCLE"/>
    <property type="match status" value="1"/>
</dbReference>
<dbReference type="InterPro" id="IPR029058">
    <property type="entry name" value="AB_hydrolase_fold"/>
</dbReference>
<dbReference type="Gene3D" id="3.40.50.1820">
    <property type="entry name" value="alpha/beta hydrolase"/>
    <property type="match status" value="1"/>
</dbReference>
<dbReference type="Proteomes" id="UP000669179">
    <property type="component" value="Unassembled WGS sequence"/>
</dbReference>
<dbReference type="PANTHER" id="PTHR43798">
    <property type="entry name" value="MONOACYLGLYCEROL LIPASE"/>
    <property type="match status" value="1"/>
</dbReference>
<comment type="caution">
    <text evidence="3">The sequence shown here is derived from an EMBL/GenBank/DDBJ whole genome shotgun (WGS) entry which is preliminary data.</text>
</comment>
<dbReference type="InterPro" id="IPR050266">
    <property type="entry name" value="AB_hydrolase_sf"/>
</dbReference>
<dbReference type="RefSeq" id="WP_208259311.1">
    <property type="nucleotide sequence ID" value="NZ_JAGEOJ010000013.1"/>
</dbReference>
<dbReference type="PRINTS" id="PR00412">
    <property type="entry name" value="EPOXHYDRLASE"/>
</dbReference>
<evidence type="ECO:0000313" key="4">
    <source>
        <dbReference type="Proteomes" id="UP000669179"/>
    </source>
</evidence>
<reference evidence="3" key="1">
    <citation type="submission" date="2021-03" db="EMBL/GenBank/DDBJ databases">
        <authorList>
            <person name="Kanchanasin P."/>
            <person name="Saeng-In P."/>
            <person name="Phongsopitanun W."/>
            <person name="Yuki M."/>
            <person name="Kudo T."/>
            <person name="Ohkuma M."/>
            <person name="Tanasupawat S."/>
        </authorList>
    </citation>
    <scope>NUCLEOTIDE SEQUENCE</scope>
    <source>
        <strain evidence="3">GKU 128</strain>
    </source>
</reference>
<gene>
    <name evidence="3" type="ORF">J4573_30265</name>
</gene>
<sequence>MKLHVPGGHIAYDLTGPEDGPLVVCVHGMGDNRSTYRLLAPELAAAGYRVATMDTRGYGESSTGWPTHSHEAVAGDLLALINALGRPATVIGHSIGCAAAVSAAATDPDSISALVLIGTFAGGNKPKAWMRAASWLVTRTPALWTTFYKTLFPAAKPADFPEAAAALKSNLAEPGRMSALRAQTAAILAGLDLRYSEVRCPTLLITGTKDPDMADPAAEATRAAEQLSATDATIAMIEESGHYPHLDQPQRTRQAILKALPAMALTAETPAP</sequence>
<dbReference type="InterPro" id="IPR000639">
    <property type="entry name" value="Epox_hydrolase-like"/>
</dbReference>
<evidence type="ECO:0000313" key="3">
    <source>
        <dbReference type="EMBL" id="MBO2451409.1"/>
    </source>
</evidence>
<accession>A0A939PKA2</accession>
<feature type="domain" description="AB hydrolase-1" evidence="2">
    <location>
        <begin position="23"/>
        <end position="254"/>
    </location>
</feature>
<evidence type="ECO:0000259" key="2">
    <source>
        <dbReference type="Pfam" id="PF12697"/>
    </source>
</evidence>
<name>A0A939PKA2_9ACTN</name>
<dbReference type="AlphaFoldDB" id="A0A939PKA2"/>
<keyword evidence="1 3" id="KW-0378">Hydrolase</keyword>
<dbReference type="PRINTS" id="PR00111">
    <property type="entry name" value="ABHYDROLASE"/>
</dbReference>
<proteinExistence type="predicted"/>
<keyword evidence="4" id="KW-1185">Reference proteome</keyword>
<dbReference type="InterPro" id="IPR000073">
    <property type="entry name" value="AB_hydrolase_1"/>
</dbReference>
<dbReference type="SUPFAM" id="SSF53474">
    <property type="entry name" value="alpha/beta-Hydrolases"/>
    <property type="match status" value="1"/>
</dbReference>
<organism evidence="3 4">
    <name type="scientific">Actinomadura barringtoniae</name>
    <dbReference type="NCBI Taxonomy" id="1427535"/>
    <lineage>
        <taxon>Bacteria</taxon>
        <taxon>Bacillati</taxon>
        <taxon>Actinomycetota</taxon>
        <taxon>Actinomycetes</taxon>
        <taxon>Streptosporangiales</taxon>
        <taxon>Thermomonosporaceae</taxon>
        <taxon>Actinomadura</taxon>
    </lineage>
</organism>
<evidence type="ECO:0000256" key="1">
    <source>
        <dbReference type="ARBA" id="ARBA00022801"/>
    </source>
</evidence>